<comment type="catalytic activity">
    <reaction evidence="1">
        <text>Exonucleolytic cleavage in the 3'- to 5'-direction to yield nucleoside 5'-phosphates.</text>
        <dbReference type="EC" id="3.1.11.2"/>
    </reaction>
</comment>
<evidence type="ECO:0000256" key="7">
    <source>
        <dbReference type="ARBA" id="ARBA00022763"/>
    </source>
</evidence>
<keyword evidence="15" id="KW-0732">Signal</keyword>
<feature type="signal peptide" evidence="15">
    <location>
        <begin position="1"/>
        <end position="17"/>
    </location>
</feature>
<dbReference type="Proteomes" id="UP000627253">
    <property type="component" value="Unassembled WGS sequence"/>
</dbReference>
<evidence type="ECO:0000313" key="16">
    <source>
        <dbReference type="EMBL" id="NXX44228.1"/>
    </source>
</evidence>
<keyword evidence="6" id="KW-0540">Nuclease</keyword>
<organism evidence="16 17">
    <name type="scientific">Tricholaema leucomelas</name>
    <name type="common">pied barbet</name>
    <dbReference type="NCBI Taxonomy" id="240729"/>
    <lineage>
        <taxon>Eukaryota</taxon>
        <taxon>Metazoa</taxon>
        <taxon>Chordata</taxon>
        <taxon>Craniata</taxon>
        <taxon>Vertebrata</taxon>
        <taxon>Euteleostomi</taxon>
        <taxon>Archelosauria</taxon>
        <taxon>Archosauria</taxon>
        <taxon>Dinosauria</taxon>
        <taxon>Saurischia</taxon>
        <taxon>Theropoda</taxon>
        <taxon>Coelurosauria</taxon>
        <taxon>Aves</taxon>
        <taxon>Neognathae</taxon>
        <taxon>Neoaves</taxon>
        <taxon>Telluraves</taxon>
        <taxon>Coraciimorphae</taxon>
        <taxon>Piciformes</taxon>
        <taxon>Lybiidae</taxon>
        <taxon>Tricholaema lacrymosa</taxon>
    </lineage>
</organism>
<gene>
    <name evidence="16" type="primary">Rad9b</name>
    <name evidence="16" type="ORF">TRILEU_R03117</name>
</gene>
<dbReference type="GO" id="GO:0000076">
    <property type="term" value="P:DNA replication checkpoint signaling"/>
    <property type="evidence" value="ECO:0007669"/>
    <property type="project" value="TreeGrafter"/>
</dbReference>
<evidence type="ECO:0000256" key="5">
    <source>
        <dbReference type="ARBA" id="ARBA00022553"/>
    </source>
</evidence>
<evidence type="ECO:0000256" key="14">
    <source>
        <dbReference type="SAM" id="MobiDB-lite"/>
    </source>
</evidence>
<dbReference type="FunFam" id="3.70.10.10:FF:000005">
    <property type="entry name" value="Cell cycle checkpoint control protein"/>
    <property type="match status" value="1"/>
</dbReference>
<evidence type="ECO:0000256" key="9">
    <source>
        <dbReference type="ARBA" id="ARBA00022839"/>
    </source>
</evidence>
<feature type="chain" id="PRO_5032805566" description="Cell cycle checkpoint control protein RAD9A" evidence="15">
    <location>
        <begin position="18"/>
        <end position="414"/>
    </location>
</feature>
<dbReference type="InterPro" id="IPR007268">
    <property type="entry name" value="Rad9/Ddc1"/>
</dbReference>
<dbReference type="GO" id="GO:0030896">
    <property type="term" value="C:checkpoint clamp complex"/>
    <property type="evidence" value="ECO:0007669"/>
    <property type="project" value="InterPro"/>
</dbReference>
<evidence type="ECO:0000256" key="15">
    <source>
        <dbReference type="SAM" id="SignalP"/>
    </source>
</evidence>
<dbReference type="GO" id="GO:0006281">
    <property type="term" value="P:DNA repair"/>
    <property type="evidence" value="ECO:0007669"/>
    <property type="project" value="InterPro"/>
</dbReference>
<evidence type="ECO:0000256" key="11">
    <source>
        <dbReference type="ARBA" id="ARBA00059283"/>
    </source>
</evidence>
<keyword evidence="8" id="KW-0378">Hydrolase</keyword>
<comment type="caution">
    <text evidence="16">The sequence shown here is derived from an EMBL/GenBank/DDBJ whole genome shotgun (WGS) entry which is preliminary data.</text>
</comment>
<feature type="region of interest" description="Disordered" evidence="14">
    <location>
        <begin position="276"/>
        <end position="358"/>
    </location>
</feature>
<dbReference type="GO" id="GO:0071479">
    <property type="term" value="P:cellular response to ionizing radiation"/>
    <property type="evidence" value="ECO:0007669"/>
    <property type="project" value="TreeGrafter"/>
</dbReference>
<feature type="compositionally biased region" description="Low complexity" evidence="14">
    <location>
        <begin position="276"/>
        <end position="296"/>
    </location>
</feature>
<comment type="similarity">
    <text evidence="3">Belongs to the rad9 family.</text>
</comment>
<dbReference type="AlphaFoldDB" id="A0A852J038"/>
<keyword evidence="7" id="KW-0227">DNA damage</keyword>
<feature type="non-terminal residue" evidence="16">
    <location>
        <position position="1"/>
    </location>
</feature>
<sequence length="414" mass="46849">TLHCFLFLLVFGRAIHAIARISDEFWFDPIEKGLALRSVNSSRSAYAYVFFSSMFFQHYCWTAVSQPCQKEKQLSVTCKLVIKSVLPVFRCVNVLERNVEKCSISANTEDHHITFQFLCRHGVVKTYNLTFQECDPLQAVFAKNMCPNVLKVHSRLLTDIMIHFPNSQEEITLSVTPMKVCFKSYTEEDAVFSKTVLTEIQLHPDEFDYFQVGVDSEVTFCLKELRGLLAFSEATSVPVSIHFDTSGRPIAFSIEDMMLEASFIFATLSEVEKEMASQQASRSSQQQESTAAAGASKKSQWSRNAPKTESVEPASPWAKQENKGVSRVQERDMRGLERTMTEAKDHAKLEGESETHSQKPQMQFLTSLYCIFQFHSLFFGAVSFKEDTSSHTLHSLATASDTEEDFSNLQSSQA</sequence>
<keyword evidence="5" id="KW-0597">Phosphoprotein</keyword>
<name>A0A852J038_9PICI</name>
<proteinExistence type="inferred from homology"/>
<protein>
    <recommendedName>
        <fullName evidence="12">Cell cycle checkpoint control protein RAD9A</fullName>
        <ecNumber evidence="4">3.1.11.2</ecNumber>
    </recommendedName>
    <alternativeName>
        <fullName evidence="13">DNA repair exonuclease rad9 homolog A</fullName>
    </alternativeName>
</protein>
<evidence type="ECO:0000256" key="8">
    <source>
        <dbReference type="ARBA" id="ARBA00022801"/>
    </source>
</evidence>
<comment type="subcellular location">
    <subcellularLocation>
        <location evidence="2">Nucleus</location>
    </subcellularLocation>
</comment>
<comment type="function">
    <text evidence="11">Component of the 9-1-1 cell-cycle checkpoint response complex that plays a major role in DNA repair. The 9-1-1 complex is recruited to DNA lesion upon damage by the RAD17-replication factor C (RFC) clamp loader complex. Acts then as a sliding clamp platform on DNA for several proteins involved in long-patch base excision repair (LP-BER). The 9-1-1 complex stimulates DNA polymerase beta (POLB) activity by increasing its affinity for the 3'-OH end of the primer-template and stabilizes POLB to those sites where LP-BER proceeds; endonuclease FEN1 cleavage activity on substrates with double, nick, or gap flaps of distinct sequences and lengths; and DNA ligase I (LIG1) on long-patch base excision repair substrates. The 9-1-1 complex is necessary for the recruitment of RHNO1 to sites of double-stranded breaks (DSB) occurring during the S phase. RAD9A possesses 3'-&gt;5' double stranded DNA exonuclease activity.</text>
</comment>
<evidence type="ECO:0000256" key="4">
    <source>
        <dbReference type="ARBA" id="ARBA00012115"/>
    </source>
</evidence>
<dbReference type="EC" id="3.1.11.2" evidence="4"/>
<reference evidence="16" key="1">
    <citation type="submission" date="2020-02" db="EMBL/GenBank/DDBJ databases">
        <title>Bird 10,000 Genomes (B10K) Project - Family phase.</title>
        <authorList>
            <person name="Zhang G."/>
        </authorList>
    </citation>
    <scope>NUCLEOTIDE SEQUENCE</scope>
    <source>
        <strain evidence="16">B10K-DU-002-37</strain>
        <tissue evidence="16">Muscle</tissue>
    </source>
</reference>
<evidence type="ECO:0000256" key="12">
    <source>
        <dbReference type="ARBA" id="ARBA00069752"/>
    </source>
</evidence>
<keyword evidence="17" id="KW-1185">Reference proteome</keyword>
<dbReference type="PANTHER" id="PTHR15237:SF2">
    <property type="entry name" value="CELL CYCLE CHECKPOINT CONTROL PROTEIN RAD9B"/>
    <property type="match status" value="1"/>
</dbReference>
<evidence type="ECO:0000256" key="10">
    <source>
        <dbReference type="ARBA" id="ARBA00023242"/>
    </source>
</evidence>
<keyword evidence="9" id="KW-0269">Exonuclease</keyword>
<dbReference type="Gene3D" id="3.70.10.10">
    <property type="match status" value="1"/>
</dbReference>
<dbReference type="GO" id="GO:0008311">
    <property type="term" value="F:double-stranded DNA 3'-5' DNA exonuclease activity"/>
    <property type="evidence" value="ECO:0007669"/>
    <property type="project" value="UniProtKB-EC"/>
</dbReference>
<dbReference type="PIRSF" id="PIRSF009303">
    <property type="entry name" value="Cell_cycle_RAD9"/>
    <property type="match status" value="1"/>
</dbReference>
<dbReference type="InterPro" id="IPR046938">
    <property type="entry name" value="DNA_clamp_sf"/>
</dbReference>
<dbReference type="GO" id="GO:0031573">
    <property type="term" value="P:mitotic intra-S DNA damage checkpoint signaling"/>
    <property type="evidence" value="ECO:0007669"/>
    <property type="project" value="TreeGrafter"/>
</dbReference>
<accession>A0A852J038</accession>
<evidence type="ECO:0000256" key="6">
    <source>
        <dbReference type="ARBA" id="ARBA00022722"/>
    </source>
</evidence>
<dbReference type="SUPFAM" id="SSF55979">
    <property type="entry name" value="DNA clamp"/>
    <property type="match status" value="1"/>
</dbReference>
<keyword evidence="10" id="KW-0539">Nucleus</keyword>
<dbReference type="OrthoDB" id="60092at2759"/>
<dbReference type="CDD" id="cd00577">
    <property type="entry name" value="PCNA"/>
    <property type="match status" value="1"/>
</dbReference>
<dbReference type="InterPro" id="IPR026584">
    <property type="entry name" value="Rad9"/>
</dbReference>
<evidence type="ECO:0000256" key="13">
    <source>
        <dbReference type="ARBA" id="ARBA00079896"/>
    </source>
</evidence>
<feature type="compositionally biased region" description="Basic and acidic residues" evidence="14">
    <location>
        <begin position="320"/>
        <end position="357"/>
    </location>
</feature>
<dbReference type="Pfam" id="PF04139">
    <property type="entry name" value="Rad9"/>
    <property type="match status" value="1"/>
</dbReference>
<feature type="compositionally biased region" description="Polar residues" evidence="14">
    <location>
        <begin position="297"/>
        <end position="307"/>
    </location>
</feature>
<feature type="non-terminal residue" evidence="16">
    <location>
        <position position="414"/>
    </location>
</feature>
<evidence type="ECO:0000256" key="1">
    <source>
        <dbReference type="ARBA" id="ARBA00000493"/>
    </source>
</evidence>
<evidence type="ECO:0000313" key="17">
    <source>
        <dbReference type="Proteomes" id="UP000627253"/>
    </source>
</evidence>
<evidence type="ECO:0000256" key="2">
    <source>
        <dbReference type="ARBA" id="ARBA00004123"/>
    </source>
</evidence>
<evidence type="ECO:0000256" key="3">
    <source>
        <dbReference type="ARBA" id="ARBA00008494"/>
    </source>
</evidence>
<dbReference type="PANTHER" id="PTHR15237">
    <property type="entry name" value="DNA REPAIR PROTEIN RAD9"/>
    <property type="match status" value="1"/>
</dbReference>
<dbReference type="EMBL" id="WAAF01009768">
    <property type="protein sequence ID" value="NXX44228.1"/>
    <property type="molecule type" value="Genomic_DNA"/>
</dbReference>